<dbReference type="GO" id="GO:0008270">
    <property type="term" value="F:zinc ion binding"/>
    <property type="evidence" value="ECO:0007669"/>
    <property type="project" value="UniProtKB-KW"/>
</dbReference>
<dbReference type="FunFam" id="3.30.160.60:FF:001480">
    <property type="entry name" value="Si:cabz01071911.3"/>
    <property type="match status" value="1"/>
</dbReference>
<dbReference type="GO" id="GO:0000981">
    <property type="term" value="F:DNA-binding transcription factor activity, RNA polymerase II-specific"/>
    <property type="evidence" value="ECO:0007669"/>
    <property type="project" value="TreeGrafter"/>
</dbReference>
<dbReference type="PROSITE" id="PS00028">
    <property type="entry name" value="ZINC_FINGER_C2H2_1"/>
    <property type="match status" value="1"/>
</dbReference>
<dbReference type="Pfam" id="PF13894">
    <property type="entry name" value="zf-C2H2_4"/>
    <property type="match status" value="1"/>
</dbReference>
<evidence type="ECO:0000256" key="6">
    <source>
        <dbReference type="ARBA" id="ARBA00022833"/>
    </source>
</evidence>
<evidence type="ECO:0000313" key="12">
    <source>
        <dbReference type="Ensembl" id="ENSTRUP00000071048.1"/>
    </source>
</evidence>
<name>A0A674NBJ5_TAKRU</name>
<evidence type="ECO:0000259" key="11">
    <source>
        <dbReference type="PROSITE" id="PS00028"/>
    </source>
</evidence>
<dbReference type="FunFam" id="3.30.160.60:FF:000096">
    <property type="entry name" value="Zinc finger and BTB domain-containing protein 18 isoform 1"/>
    <property type="match status" value="1"/>
</dbReference>
<feature type="domain" description="C2H2-type" evidence="11">
    <location>
        <begin position="3"/>
        <end position="23"/>
    </location>
</feature>
<keyword evidence="5" id="KW-0863">Zinc-finger</keyword>
<keyword evidence="3" id="KW-0479">Metal-binding</keyword>
<dbReference type="Ensembl" id="ENSTRUT00000074055.1">
    <property type="protein sequence ID" value="ENSTRUP00000071048.1"/>
    <property type="gene ID" value="ENSTRUG00000029118.1"/>
</dbReference>
<reference evidence="12" key="2">
    <citation type="submission" date="2025-08" db="UniProtKB">
        <authorList>
            <consortium name="Ensembl"/>
        </authorList>
    </citation>
    <scope>IDENTIFICATION</scope>
</reference>
<sequence length="65" mass="7377">MHCPTCGKRFRCARVLKAHLKTHSGEKPFLCKTCGKRFTYRSVSVLKSHIKIHTVKTGISYVNSV</sequence>
<keyword evidence="7" id="KW-0805">Transcription regulation</keyword>
<evidence type="ECO:0000256" key="5">
    <source>
        <dbReference type="ARBA" id="ARBA00022771"/>
    </source>
</evidence>
<accession>A0A674NBJ5</accession>
<reference evidence="12 13" key="1">
    <citation type="journal article" date="2011" name="Genome Biol. Evol.">
        <title>Integration of the genetic map and genome assembly of fugu facilitates insights into distinct features of genome evolution in teleosts and mammals.</title>
        <authorList>
            <person name="Kai W."/>
            <person name="Kikuchi K."/>
            <person name="Tohari S."/>
            <person name="Chew A.K."/>
            <person name="Tay A."/>
            <person name="Fujiwara A."/>
            <person name="Hosoya S."/>
            <person name="Suetake H."/>
            <person name="Naruse K."/>
            <person name="Brenner S."/>
            <person name="Suzuki Y."/>
            <person name="Venkatesh B."/>
        </authorList>
    </citation>
    <scope>NUCLEOTIDE SEQUENCE [LARGE SCALE GENOMIC DNA]</scope>
</reference>
<keyword evidence="9" id="KW-0804">Transcription</keyword>
<reference evidence="12" key="3">
    <citation type="submission" date="2025-09" db="UniProtKB">
        <authorList>
            <consortium name="Ensembl"/>
        </authorList>
    </citation>
    <scope>IDENTIFICATION</scope>
</reference>
<evidence type="ECO:0000256" key="2">
    <source>
        <dbReference type="ARBA" id="ARBA00006991"/>
    </source>
</evidence>
<keyword evidence="8" id="KW-0238">DNA-binding</keyword>
<keyword evidence="13" id="KW-1185">Reference proteome</keyword>
<keyword evidence="6" id="KW-0862">Zinc</keyword>
<comment type="subcellular location">
    <subcellularLocation>
        <location evidence="1">Nucleus</location>
    </subcellularLocation>
</comment>
<dbReference type="OMA" id="THTLGQD"/>
<keyword evidence="4" id="KW-0677">Repeat</keyword>
<evidence type="ECO:0000313" key="13">
    <source>
        <dbReference type="Proteomes" id="UP000005226"/>
    </source>
</evidence>
<comment type="similarity">
    <text evidence="2">Belongs to the krueppel C2H2-type zinc-finger protein family.</text>
</comment>
<evidence type="ECO:0000256" key="10">
    <source>
        <dbReference type="ARBA" id="ARBA00023242"/>
    </source>
</evidence>
<evidence type="ECO:0000256" key="4">
    <source>
        <dbReference type="ARBA" id="ARBA00022737"/>
    </source>
</evidence>
<evidence type="ECO:0000256" key="8">
    <source>
        <dbReference type="ARBA" id="ARBA00023125"/>
    </source>
</evidence>
<dbReference type="InterPro" id="IPR013087">
    <property type="entry name" value="Znf_C2H2_type"/>
</dbReference>
<protein>
    <recommendedName>
        <fullName evidence="11">C2H2-type domain-containing protein</fullName>
    </recommendedName>
</protein>
<dbReference type="InterPro" id="IPR036236">
    <property type="entry name" value="Znf_C2H2_sf"/>
</dbReference>
<dbReference type="AlphaFoldDB" id="A0A674NBJ5"/>
<keyword evidence="10" id="KW-0539">Nucleus</keyword>
<proteinExistence type="inferred from homology"/>
<dbReference type="SMART" id="SM00355">
    <property type="entry name" value="ZnF_C2H2"/>
    <property type="match status" value="2"/>
</dbReference>
<evidence type="ECO:0000256" key="7">
    <source>
        <dbReference type="ARBA" id="ARBA00023015"/>
    </source>
</evidence>
<dbReference type="PANTHER" id="PTHR24394">
    <property type="entry name" value="ZINC FINGER PROTEIN"/>
    <property type="match status" value="1"/>
</dbReference>
<dbReference type="GO" id="GO:0003677">
    <property type="term" value="F:DNA binding"/>
    <property type="evidence" value="ECO:0007669"/>
    <property type="project" value="UniProtKB-KW"/>
</dbReference>
<dbReference type="SUPFAM" id="SSF57667">
    <property type="entry name" value="beta-beta-alpha zinc fingers"/>
    <property type="match status" value="1"/>
</dbReference>
<dbReference type="Gene3D" id="3.30.160.60">
    <property type="entry name" value="Classic Zinc Finger"/>
    <property type="match status" value="2"/>
</dbReference>
<evidence type="ECO:0000256" key="1">
    <source>
        <dbReference type="ARBA" id="ARBA00004123"/>
    </source>
</evidence>
<dbReference type="Proteomes" id="UP000005226">
    <property type="component" value="Chromosome 5"/>
</dbReference>
<evidence type="ECO:0000256" key="9">
    <source>
        <dbReference type="ARBA" id="ARBA00023163"/>
    </source>
</evidence>
<evidence type="ECO:0000256" key="3">
    <source>
        <dbReference type="ARBA" id="ARBA00022723"/>
    </source>
</evidence>
<dbReference type="GO" id="GO:0005634">
    <property type="term" value="C:nucleus"/>
    <property type="evidence" value="ECO:0007669"/>
    <property type="project" value="UniProtKB-SubCell"/>
</dbReference>
<dbReference type="PANTHER" id="PTHR24394:SF44">
    <property type="entry name" value="ZINC FINGER PROTEIN 271-LIKE"/>
    <property type="match status" value="1"/>
</dbReference>
<organism evidence="12 13">
    <name type="scientific">Takifugu rubripes</name>
    <name type="common">Japanese pufferfish</name>
    <name type="synonym">Fugu rubripes</name>
    <dbReference type="NCBI Taxonomy" id="31033"/>
    <lineage>
        <taxon>Eukaryota</taxon>
        <taxon>Metazoa</taxon>
        <taxon>Chordata</taxon>
        <taxon>Craniata</taxon>
        <taxon>Vertebrata</taxon>
        <taxon>Euteleostomi</taxon>
        <taxon>Actinopterygii</taxon>
        <taxon>Neopterygii</taxon>
        <taxon>Teleostei</taxon>
        <taxon>Neoteleostei</taxon>
        <taxon>Acanthomorphata</taxon>
        <taxon>Eupercaria</taxon>
        <taxon>Tetraodontiformes</taxon>
        <taxon>Tetradontoidea</taxon>
        <taxon>Tetraodontidae</taxon>
        <taxon>Takifugu</taxon>
    </lineage>
</organism>